<dbReference type="GO" id="GO:0046355">
    <property type="term" value="P:mannan catabolic process"/>
    <property type="evidence" value="ECO:0007669"/>
    <property type="project" value="UniProtKB-ARBA"/>
</dbReference>
<evidence type="ECO:0000256" key="1">
    <source>
        <dbReference type="ARBA" id="ARBA00001678"/>
    </source>
</evidence>
<evidence type="ECO:0000256" key="9">
    <source>
        <dbReference type="SAM" id="MobiDB-lite"/>
    </source>
</evidence>
<dbReference type="EMBL" id="JACAZH010000007">
    <property type="protein sequence ID" value="KAF7363440.1"/>
    <property type="molecule type" value="Genomic_DNA"/>
</dbReference>
<evidence type="ECO:0000256" key="4">
    <source>
        <dbReference type="ARBA" id="ARBA00012706"/>
    </source>
</evidence>
<dbReference type="OrthoDB" id="406631at2759"/>
<organism evidence="11 12">
    <name type="scientific">Mycena sanguinolenta</name>
    <dbReference type="NCBI Taxonomy" id="230812"/>
    <lineage>
        <taxon>Eukaryota</taxon>
        <taxon>Fungi</taxon>
        <taxon>Dikarya</taxon>
        <taxon>Basidiomycota</taxon>
        <taxon>Agaricomycotina</taxon>
        <taxon>Agaricomycetes</taxon>
        <taxon>Agaricomycetidae</taxon>
        <taxon>Agaricales</taxon>
        <taxon>Marasmiineae</taxon>
        <taxon>Mycenaceae</taxon>
        <taxon>Mycena</taxon>
    </lineage>
</organism>
<dbReference type="EC" id="3.2.1.78" evidence="4"/>
<dbReference type="PANTHER" id="PTHR31451">
    <property type="match status" value="1"/>
</dbReference>
<feature type="region of interest" description="Disordered" evidence="9">
    <location>
        <begin position="595"/>
        <end position="617"/>
    </location>
</feature>
<comment type="caution">
    <text evidence="11">The sequence shown here is derived from an EMBL/GenBank/DDBJ whole genome shotgun (WGS) entry which is preliminary data.</text>
</comment>
<dbReference type="InterPro" id="IPR001547">
    <property type="entry name" value="Glyco_hydro_5"/>
</dbReference>
<dbReference type="Proteomes" id="UP000623467">
    <property type="component" value="Unassembled WGS sequence"/>
</dbReference>
<dbReference type="InterPro" id="IPR045053">
    <property type="entry name" value="MAN-like"/>
</dbReference>
<dbReference type="PANTHER" id="PTHR31451:SF39">
    <property type="entry name" value="MANNAN ENDO-1,4-BETA-MANNOSIDASE 1"/>
    <property type="match status" value="1"/>
</dbReference>
<dbReference type="AlphaFoldDB" id="A0A8H6YT61"/>
<comment type="subcellular location">
    <subcellularLocation>
        <location evidence="2">Secreted</location>
    </subcellularLocation>
</comment>
<keyword evidence="8" id="KW-0326">Glycosidase</keyword>
<comment type="catalytic activity">
    <reaction evidence="1">
        <text>Random hydrolysis of (1-&gt;4)-beta-D-mannosidic linkages in mannans, galactomannans and glucomannans.</text>
        <dbReference type="EC" id="3.2.1.78"/>
    </reaction>
</comment>
<dbReference type="SUPFAM" id="SSF51445">
    <property type="entry name" value="(Trans)glycosidases"/>
    <property type="match status" value="1"/>
</dbReference>
<dbReference type="InterPro" id="IPR017853">
    <property type="entry name" value="GH"/>
</dbReference>
<accession>A0A8H6YT61</accession>
<keyword evidence="6" id="KW-0732">Signal</keyword>
<gene>
    <name evidence="11" type="ORF">MSAN_00999800</name>
</gene>
<dbReference type="GO" id="GO:0016985">
    <property type="term" value="F:mannan endo-1,4-beta-mannosidase activity"/>
    <property type="evidence" value="ECO:0007669"/>
    <property type="project" value="UniProtKB-EC"/>
</dbReference>
<protein>
    <recommendedName>
        <fullName evidence="4">mannan endo-1,4-beta-mannosidase</fullName>
        <ecNumber evidence="4">3.2.1.78</ecNumber>
    </recommendedName>
</protein>
<keyword evidence="5" id="KW-0964">Secreted</keyword>
<evidence type="ECO:0000256" key="5">
    <source>
        <dbReference type="ARBA" id="ARBA00022525"/>
    </source>
</evidence>
<evidence type="ECO:0000256" key="6">
    <source>
        <dbReference type="ARBA" id="ARBA00022729"/>
    </source>
</evidence>
<feature type="domain" description="Glycoside hydrolase family 5" evidence="10">
    <location>
        <begin position="98"/>
        <end position="347"/>
    </location>
</feature>
<evidence type="ECO:0000256" key="2">
    <source>
        <dbReference type="ARBA" id="ARBA00004613"/>
    </source>
</evidence>
<evidence type="ECO:0000259" key="10">
    <source>
        <dbReference type="Pfam" id="PF26410"/>
    </source>
</evidence>
<sequence length="636" mass="69523">MINVEAIRLSTPQMGKYFSGFAAKNASRREQDTDFLAAKNTCKAAQNFMGPDQRWRPDIQILGKARSDKAWSAQRRAWTPRWNDLNARDSAPAVNKSNFVSTSGTNFRVNNSDFPFIGTNAYWLPVLNSDEDIDAVLGNISLSNITVVRTWAFNDVSEIPENGTWFQLVANGTTSVNLNETTGLPKLDRIVAMAEKHGIYLLLSLTNNWNPLPTDNTTVNATVASSNPLFKRDVATNNSLPRNTLSNDYGGMDAYVRAFGADSHDAFYTNETLITVFENYTKNVVERYVNSTAILAWEIANDPRCNSSIGATPSCNTTTITEWHSRIAKFIRTIDPNHLISSGSQGFFCADCPKLFPLKTTPPPPGPSTTVTRRQIKPLTKKRILQERKEAWKITRALNLASQPPSAGAGVRVRGKWVPTPTRRQDDVGVGSAFDGSEGVDSEDILNIPQIGFGSFQLFPDQNQYAPDDPNLSAFNNTLQAGLDWIKRHGEAGQMFGKPVTLTGFGLVTQDNAPSFVPFNTTVAPFASDQIGNLTLNATQLPYGVTNDQQTDAYTQWLQQGIISGVTGMIQYQWGQGNLTAVNGTAISPTIDENGIVPEQTENGVSPSDGYSSVGVGQESIQQTLQGAAQQFAPDT</sequence>
<dbReference type="GO" id="GO:0005576">
    <property type="term" value="C:extracellular region"/>
    <property type="evidence" value="ECO:0007669"/>
    <property type="project" value="UniProtKB-SubCell"/>
</dbReference>
<evidence type="ECO:0000256" key="7">
    <source>
        <dbReference type="ARBA" id="ARBA00022801"/>
    </source>
</evidence>
<dbReference type="Pfam" id="PF26410">
    <property type="entry name" value="GH5_mannosidase"/>
    <property type="match status" value="1"/>
</dbReference>
<reference evidence="11" key="1">
    <citation type="submission" date="2020-05" db="EMBL/GenBank/DDBJ databases">
        <title>Mycena genomes resolve the evolution of fungal bioluminescence.</title>
        <authorList>
            <person name="Tsai I.J."/>
        </authorList>
    </citation>
    <scope>NUCLEOTIDE SEQUENCE</scope>
    <source>
        <strain evidence="11">160909Yilan</strain>
    </source>
</reference>
<dbReference type="Gene3D" id="3.20.20.80">
    <property type="entry name" value="Glycosidases"/>
    <property type="match status" value="1"/>
</dbReference>
<evidence type="ECO:0000256" key="3">
    <source>
        <dbReference type="ARBA" id="ARBA00005641"/>
    </source>
</evidence>
<keyword evidence="12" id="KW-1185">Reference proteome</keyword>
<name>A0A8H6YT61_9AGAR</name>
<proteinExistence type="inferred from homology"/>
<evidence type="ECO:0000313" key="11">
    <source>
        <dbReference type="EMBL" id="KAF7363440.1"/>
    </source>
</evidence>
<keyword evidence="7 11" id="KW-0378">Hydrolase</keyword>
<evidence type="ECO:0000313" key="12">
    <source>
        <dbReference type="Proteomes" id="UP000623467"/>
    </source>
</evidence>
<feature type="compositionally biased region" description="Polar residues" evidence="9">
    <location>
        <begin position="600"/>
        <end position="611"/>
    </location>
</feature>
<evidence type="ECO:0000256" key="8">
    <source>
        <dbReference type="ARBA" id="ARBA00023295"/>
    </source>
</evidence>
<comment type="similarity">
    <text evidence="3">Belongs to the glycosyl hydrolase 5 (cellulase A) family.</text>
</comment>